<name>A0ABU1I303_9MICO</name>
<organism evidence="2 3">
    <name type="scientific">Microbacterium paludicola</name>
    <dbReference type="NCBI Taxonomy" id="300019"/>
    <lineage>
        <taxon>Bacteria</taxon>
        <taxon>Bacillati</taxon>
        <taxon>Actinomycetota</taxon>
        <taxon>Actinomycetes</taxon>
        <taxon>Micrococcales</taxon>
        <taxon>Microbacteriaceae</taxon>
        <taxon>Microbacterium</taxon>
    </lineage>
</organism>
<feature type="transmembrane region" description="Helical" evidence="1">
    <location>
        <begin position="79"/>
        <end position="97"/>
    </location>
</feature>
<keyword evidence="1" id="KW-0812">Transmembrane</keyword>
<accession>A0ABU1I303</accession>
<feature type="transmembrane region" description="Helical" evidence="1">
    <location>
        <begin position="48"/>
        <end position="73"/>
    </location>
</feature>
<protein>
    <recommendedName>
        <fullName evidence="4">DUF3137 domain-containing protein</fullName>
    </recommendedName>
</protein>
<gene>
    <name evidence="2" type="ORF">QE367_001533</name>
</gene>
<evidence type="ECO:0008006" key="4">
    <source>
        <dbReference type="Google" id="ProtNLM"/>
    </source>
</evidence>
<evidence type="ECO:0000313" key="3">
    <source>
        <dbReference type="Proteomes" id="UP001260188"/>
    </source>
</evidence>
<evidence type="ECO:0000256" key="1">
    <source>
        <dbReference type="SAM" id="Phobius"/>
    </source>
</evidence>
<feature type="transmembrane region" description="Helical" evidence="1">
    <location>
        <begin position="336"/>
        <end position="357"/>
    </location>
</feature>
<sequence>MSSGDAPDGARALRFDTQALTVPLPSPGENGLLGAAGRCASLISAVRAVFVSAVLVLGVGVLALLFVVVVQSAAGGSGLSWSSVVIAAVMVLPLAVSRFGGMRGSRRAAEAAMYRLEGFAVSNRLDIRHRDDDPDESATVFGLGRRRMATAVVTGSDPRPFRSADYAFDTWIGRYRMPHSLTYLRVDLAAELPRAGLVAVLAPGAPSWRPALGQERIEIGGGFDEHFGVWCAPADADRVRRMLTPSVRSGLAAVAPDVDVETVGRHVYFVSRGALARWTAPFWRWTEDLLAVAARIEDAAAARPEPSASGALRSTDAERAETRAHLFTRPAVGRPAAIGCLLPLVFGVVAGLLTATWR</sequence>
<dbReference type="EMBL" id="JAVIZA010000001">
    <property type="protein sequence ID" value="MDR6167329.1"/>
    <property type="molecule type" value="Genomic_DNA"/>
</dbReference>
<keyword evidence="1" id="KW-0472">Membrane</keyword>
<evidence type="ECO:0000313" key="2">
    <source>
        <dbReference type="EMBL" id="MDR6167329.1"/>
    </source>
</evidence>
<reference evidence="2 3" key="1">
    <citation type="submission" date="2023-08" db="EMBL/GenBank/DDBJ databases">
        <title>Functional and genomic diversity of the sorghum phyllosphere microbiome.</title>
        <authorList>
            <person name="Shade A."/>
        </authorList>
    </citation>
    <scope>NUCLEOTIDE SEQUENCE [LARGE SCALE GENOMIC DNA]</scope>
    <source>
        <strain evidence="2 3">SORGH_AS_0919</strain>
    </source>
</reference>
<dbReference type="RefSeq" id="WP_309665826.1">
    <property type="nucleotide sequence ID" value="NZ_JAVIZA010000001.1"/>
</dbReference>
<keyword evidence="3" id="KW-1185">Reference proteome</keyword>
<dbReference type="Proteomes" id="UP001260188">
    <property type="component" value="Unassembled WGS sequence"/>
</dbReference>
<keyword evidence="1" id="KW-1133">Transmembrane helix</keyword>
<proteinExistence type="predicted"/>
<comment type="caution">
    <text evidence="2">The sequence shown here is derived from an EMBL/GenBank/DDBJ whole genome shotgun (WGS) entry which is preliminary data.</text>
</comment>